<evidence type="ECO:0000313" key="1">
    <source>
        <dbReference type="EMBL" id="QYB19343.1"/>
    </source>
</evidence>
<reference evidence="1" key="1">
    <citation type="journal article" date="2021" name="Int. J. Mol. Sci.">
        <title>Extreme Enlargement of the Inverted Repeat Region in the Plastid Genomes of Diatoms from the Genus Climaconeis.</title>
        <authorList>
            <person name="Gastineau R."/>
            <person name="Davidovich N.A."/>
            <person name="Davidovich O.I."/>
            <person name="Lemieux C."/>
            <person name="Turmel M."/>
            <person name="Wrobel R.J."/>
            <person name="Witkowski A."/>
        </authorList>
    </citation>
    <scope>NUCLEOTIDE SEQUENCE</scope>
    <source>
        <strain evidence="1">SZCZ1889</strain>
    </source>
</reference>
<proteinExistence type="predicted"/>
<keyword evidence="1" id="KW-0934">Plastid</keyword>
<organism evidence="1">
    <name type="scientific">Climaconeis cf. scalaris</name>
    <dbReference type="NCBI Taxonomy" id="2846828"/>
    <lineage>
        <taxon>Eukaryota</taxon>
        <taxon>Sar</taxon>
        <taxon>Stramenopiles</taxon>
        <taxon>Ochrophyta</taxon>
        <taxon>Bacillariophyta</taxon>
        <taxon>Bacillariophyceae</taxon>
        <taxon>Bacillariophycidae</taxon>
        <taxon>Naviculales</taxon>
        <taxon>Berkeleyaceae</taxon>
        <taxon>Climaconeis</taxon>
    </lineage>
</organism>
<dbReference type="AlphaFoldDB" id="A0A8F8SPL1"/>
<sequence length="105" mass="11575">MVFVPNKFIGNKHHIFPNTTDKIFTYFSKVTKYTVVTAVVSKESINIAEAIACQNKICAFVSEVKVSSDGLQICTSFIAILNVTAVVIMPISVNCKVFCLVLQKI</sequence>
<dbReference type="EMBL" id="MZ365055">
    <property type="protein sequence ID" value="QYB19234.1"/>
    <property type="molecule type" value="Genomic_DNA"/>
</dbReference>
<gene>
    <name evidence="1" type="primary">orf105</name>
</gene>
<geneLocation type="plastid" evidence="1"/>
<protein>
    <submittedName>
        <fullName evidence="1">Uncharacterized protein</fullName>
    </submittedName>
</protein>
<accession>A0A8F8SPL1</accession>
<dbReference type="EMBL" id="MZ365055">
    <property type="protein sequence ID" value="QYB19343.1"/>
    <property type="molecule type" value="Genomic_DNA"/>
</dbReference>
<name>A0A8F8SPL1_9STRA</name>